<reference evidence="1 2" key="1">
    <citation type="journal article" date="2015" name="Genome Announc.">
        <title>Genome Sequence of Lactobacillus curieae CCTCC M 2011381T, a Novel Producer of Gamma-aminobutyric Acid.</title>
        <authorList>
            <person name="Wang Y."/>
            <person name="Wang Y."/>
            <person name="Lang C."/>
            <person name="Wei D."/>
            <person name="Xu P."/>
            <person name="Xie J."/>
        </authorList>
    </citation>
    <scope>NUCLEOTIDE SEQUENCE [LARGE SCALE GENOMIC DNA]</scope>
    <source>
        <strain evidence="1 2">CCTCC M 2011381</strain>
    </source>
</reference>
<sequence length="77" mass="9118">MKYIVALILIIFLYVAVIAVTTYTQLKHHKIRNENRKKQPFVFSANHKVNLDSSDTFKAVFWEKYKMGLRSPLSLFR</sequence>
<organism evidence="1 2">
    <name type="scientific">Lentilactobacillus curieae</name>
    <dbReference type="NCBI Taxonomy" id="1138822"/>
    <lineage>
        <taxon>Bacteria</taxon>
        <taxon>Bacillati</taxon>
        <taxon>Bacillota</taxon>
        <taxon>Bacilli</taxon>
        <taxon>Lactobacillales</taxon>
        <taxon>Lactobacillaceae</taxon>
        <taxon>Lentilactobacillus</taxon>
    </lineage>
</organism>
<gene>
    <name evidence="1" type="ORF">PL11_001500</name>
</gene>
<evidence type="ECO:0000313" key="2">
    <source>
        <dbReference type="Proteomes" id="UP000030361"/>
    </source>
</evidence>
<accession>A0A1S6QGF8</accession>
<name>A0A1S6QGF8_9LACO</name>
<dbReference type="Proteomes" id="UP000030361">
    <property type="component" value="Chromosome"/>
</dbReference>
<keyword evidence="2" id="KW-1185">Reference proteome</keyword>
<protein>
    <submittedName>
        <fullName evidence="1">Uncharacterized protein</fullName>
    </submittedName>
</protein>
<evidence type="ECO:0000313" key="1">
    <source>
        <dbReference type="EMBL" id="AQW20681.1"/>
    </source>
</evidence>
<dbReference type="AlphaFoldDB" id="A0A1S6QGF8"/>
<dbReference type="EMBL" id="CP018906">
    <property type="protein sequence ID" value="AQW20681.1"/>
    <property type="molecule type" value="Genomic_DNA"/>
</dbReference>
<proteinExistence type="predicted"/>
<dbReference type="KEGG" id="lcu:PL11_001500"/>